<evidence type="ECO:0000259" key="1">
    <source>
        <dbReference type="PROSITE" id="PS51850"/>
    </source>
</evidence>
<dbReference type="InterPro" id="IPR013116">
    <property type="entry name" value="KARI_N"/>
</dbReference>
<feature type="domain" description="KARI N-terminal Rossmann" evidence="1">
    <location>
        <begin position="3"/>
        <end position="41"/>
    </location>
</feature>
<evidence type="ECO:0000313" key="3">
    <source>
        <dbReference type="Proteomes" id="UP000665561"/>
    </source>
</evidence>
<accession>A0ABW9XIB1</accession>
<organism evidence="2 3">
    <name type="scientific">Paenibacillus glycinis</name>
    <dbReference type="NCBI Taxonomy" id="2697035"/>
    <lineage>
        <taxon>Bacteria</taxon>
        <taxon>Bacillati</taxon>
        <taxon>Bacillota</taxon>
        <taxon>Bacilli</taxon>
        <taxon>Bacillales</taxon>
        <taxon>Paenibacillaceae</taxon>
        <taxon>Paenibacillus</taxon>
    </lineage>
</organism>
<dbReference type="GO" id="GO:0004455">
    <property type="term" value="F:ketol-acid reductoisomerase activity"/>
    <property type="evidence" value="ECO:0007669"/>
    <property type="project" value="UniProtKB-EC"/>
</dbReference>
<protein>
    <submittedName>
        <fullName evidence="2">Ketol-acid reductoisomerase</fullName>
        <ecNumber evidence="2">1.1.1.86</ecNumber>
    </submittedName>
</protein>
<gene>
    <name evidence="2" type="ORF">GT019_00005</name>
</gene>
<keyword evidence="2" id="KW-0560">Oxidoreductase</keyword>
<dbReference type="Pfam" id="PF07991">
    <property type="entry name" value="KARI_N"/>
    <property type="match status" value="1"/>
</dbReference>
<dbReference type="SUPFAM" id="SSF51735">
    <property type="entry name" value="NAD(P)-binding Rossmann-fold domains"/>
    <property type="match status" value="1"/>
</dbReference>
<dbReference type="PROSITE" id="PS51850">
    <property type="entry name" value="KARI_N"/>
    <property type="match status" value="1"/>
</dbReference>
<reference evidence="2 3" key="1">
    <citation type="submission" date="2020-01" db="EMBL/GenBank/DDBJ databases">
        <title>Paenibacillus soybeanensis sp. nov. isolated from the nodules of soybean (Glycine max(L.) Merr).</title>
        <authorList>
            <person name="Wang H."/>
        </authorList>
    </citation>
    <scope>NUCLEOTIDE SEQUENCE [LARGE SCALE GENOMIC DNA]</scope>
    <source>
        <strain evidence="2 3">T1</strain>
    </source>
</reference>
<dbReference type="Gene3D" id="3.40.50.720">
    <property type="entry name" value="NAD(P)-binding Rossmann-like Domain"/>
    <property type="match status" value="1"/>
</dbReference>
<dbReference type="InterPro" id="IPR036291">
    <property type="entry name" value="NAD(P)-bd_dom_sf"/>
</dbReference>
<comment type="caution">
    <text evidence="2">The sequence shown here is derived from an EMBL/GenBank/DDBJ whole genome shotgun (WGS) entry which is preliminary data.</text>
</comment>
<evidence type="ECO:0000313" key="2">
    <source>
        <dbReference type="EMBL" id="NBD22244.1"/>
    </source>
</evidence>
<proteinExistence type="predicted"/>
<dbReference type="EC" id="1.1.1.86" evidence="2"/>
<dbReference type="Proteomes" id="UP000665561">
    <property type="component" value="Unassembled WGS sequence"/>
</dbReference>
<keyword evidence="3" id="KW-1185">Reference proteome</keyword>
<sequence length="41" mass="4386">MAVTLYYEQDADESVLQGKTIAVIGYGSQGHAQAQNLRDSG</sequence>
<name>A0ABW9XIB1_9BACL</name>
<dbReference type="EMBL" id="JAAAMV010000001">
    <property type="protein sequence ID" value="NBD22244.1"/>
    <property type="molecule type" value="Genomic_DNA"/>
</dbReference>
<feature type="non-terminal residue" evidence="2">
    <location>
        <position position="41"/>
    </location>
</feature>